<dbReference type="EMBL" id="JAANBB010000461">
    <property type="protein sequence ID" value="KAF7542291.1"/>
    <property type="molecule type" value="Genomic_DNA"/>
</dbReference>
<evidence type="ECO:0000313" key="1">
    <source>
        <dbReference type="EMBL" id="KAF7542291.1"/>
    </source>
</evidence>
<keyword evidence="2" id="KW-1185">Reference proteome</keyword>
<dbReference type="AlphaFoldDB" id="A0A9P5GWN0"/>
<comment type="caution">
    <text evidence="1">The sequence shown here is derived from an EMBL/GenBank/DDBJ whole genome shotgun (WGS) entry which is preliminary data.</text>
</comment>
<organism evidence="1 2">
    <name type="scientific">Cylindrodendrum hubeiense</name>
    <dbReference type="NCBI Taxonomy" id="595255"/>
    <lineage>
        <taxon>Eukaryota</taxon>
        <taxon>Fungi</taxon>
        <taxon>Dikarya</taxon>
        <taxon>Ascomycota</taxon>
        <taxon>Pezizomycotina</taxon>
        <taxon>Sordariomycetes</taxon>
        <taxon>Hypocreomycetidae</taxon>
        <taxon>Hypocreales</taxon>
        <taxon>Nectriaceae</taxon>
        <taxon>Cylindrodendrum</taxon>
    </lineage>
</organism>
<protein>
    <submittedName>
        <fullName evidence="1">Uncharacterized protein</fullName>
    </submittedName>
</protein>
<proteinExistence type="predicted"/>
<name>A0A9P5GWN0_9HYPO</name>
<accession>A0A9P5GWN0</accession>
<sequence>MKSETSSTTVRSQIATSGSKTFGSFFIELVKSDIIVAVDIEDNHKYVATEVAVYVACDGGCDDAGHANICLPATYPSLAVEEKGFDSFAFAIEDEFKCHGDYFFAIYVEVCVEGDRNHCHTCKGYVY</sequence>
<gene>
    <name evidence="1" type="ORF">G7Z17_g11699</name>
</gene>
<evidence type="ECO:0000313" key="2">
    <source>
        <dbReference type="Proteomes" id="UP000722485"/>
    </source>
</evidence>
<dbReference type="OrthoDB" id="5105576at2759"/>
<reference evidence="1" key="1">
    <citation type="submission" date="2020-03" db="EMBL/GenBank/DDBJ databases">
        <title>Draft Genome Sequence of Cylindrodendrum hubeiense.</title>
        <authorList>
            <person name="Buettner E."/>
            <person name="Kellner H."/>
        </authorList>
    </citation>
    <scope>NUCLEOTIDE SEQUENCE</scope>
    <source>
        <strain evidence="1">IHI 201604</strain>
    </source>
</reference>
<dbReference type="Proteomes" id="UP000722485">
    <property type="component" value="Unassembled WGS sequence"/>
</dbReference>